<feature type="region of interest" description="Disordered" evidence="1">
    <location>
        <begin position="164"/>
        <end position="192"/>
    </location>
</feature>
<feature type="region of interest" description="Disordered" evidence="1">
    <location>
        <begin position="118"/>
        <end position="146"/>
    </location>
</feature>
<accession>A0AAE0FUC9</accession>
<feature type="compositionally biased region" description="Low complexity" evidence="1">
    <location>
        <begin position="600"/>
        <end position="616"/>
    </location>
</feature>
<feature type="compositionally biased region" description="Low complexity" evidence="1">
    <location>
        <begin position="709"/>
        <end position="722"/>
    </location>
</feature>
<dbReference type="Gene3D" id="1.25.10.10">
    <property type="entry name" value="Leucine-rich Repeat Variant"/>
    <property type="match status" value="1"/>
</dbReference>
<feature type="compositionally biased region" description="Basic and acidic residues" evidence="1">
    <location>
        <begin position="53"/>
        <end position="67"/>
    </location>
</feature>
<comment type="caution">
    <text evidence="2">The sequence shown here is derived from an EMBL/GenBank/DDBJ whole genome shotgun (WGS) entry which is preliminary data.</text>
</comment>
<feature type="compositionally biased region" description="Low complexity" evidence="1">
    <location>
        <begin position="7"/>
        <end position="24"/>
    </location>
</feature>
<feature type="region of interest" description="Disordered" evidence="1">
    <location>
        <begin position="1"/>
        <end position="85"/>
    </location>
</feature>
<dbReference type="InterPro" id="IPR016024">
    <property type="entry name" value="ARM-type_fold"/>
</dbReference>
<feature type="compositionally biased region" description="Basic and acidic residues" evidence="1">
    <location>
        <begin position="693"/>
        <end position="705"/>
    </location>
</feature>
<feature type="region of interest" description="Disordered" evidence="1">
    <location>
        <begin position="688"/>
        <end position="767"/>
    </location>
</feature>
<protein>
    <submittedName>
        <fullName evidence="2">Uncharacterized protein</fullName>
    </submittedName>
</protein>
<dbReference type="SUPFAM" id="SSF48371">
    <property type="entry name" value="ARM repeat"/>
    <property type="match status" value="1"/>
</dbReference>
<gene>
    <name evidence="2" type="ORF">CYMTET_25182</name>
</gene>
<feature type="region of interest" description="Disordered" evidence="1">
    <location>
        <begin position="587"/>
        <end position="662"/>
    </location>
</feature>
<dbReference type="EMBL" id="LGRX02013383">
    <property type="protein sequence ID" value="KAK3266174.1"/>
    <property type="molecule type" value="Genomic_DNA"/>
</dbReference>
<evidence type="ECO:0000313" key="2">
    <source>
        <dbReference type="EMBL" id="KAK3266174.1"/>
    </source>
</evidence>
<organism evidence="2 3">
    <name type="scientific">Cymbomonas tetramitiformis</name>
    <dbReference type="NCBI Taxonomy" id="36881"/>
    <lineage>
        <taxon>Eukaryota</taxon>
        <taxon>Viridiplantae</taxon>
        <taxon>Chlorophyta</taxon>
        <taxon>Pyramimonadophyceae</taxon>
        <taxon>Pyramimonadales</taxon>
        <taxon>Pyramimonadaceae</taxon>
        <taxon>Cymbomonas</taxon>
    </lineage>
</organism>
<dbReference type="AlphaFoldDB" id="A0AAE0FUC9"/>
<keyword evidence="3" id="KW-1185">Reference proteome</keyword>
<evidence type="ECO:0000256" key="1">
    <source>
        <dbReference type="SAM" id="MobiDB-lite"/>
    </source>
</evidence>
<name>A0AAE0FUC9_9CHLO</name>
<reference evidence="2 3" key="1">
    <citation type="journal article" date="2015" name="Genome Biol. Evol.">
        <title>Comparative Genomics of a Bacterivorous Green Alga Reveals Evolutionary Causalities and Consequences of Phago-Mixotrophic Mode of Nutrition.</title>
        <authorList>
            <person name="Burns J.A."/>
            <person name="Paasch A."/>
            <person name="Narechania A."/>
            <person name="Kim E."/>
        </authorList>
    </citation>
    <scope>NUCLEOTIDE SEQUENCE [LARGE SCALE GENOMIC DNA]</scope>
    <source>
        <strain evidence="2 3">PLY_AMNH</strain>
    </source>
</reference>
<proteinExistence type="predicted"/>
<dbReference type="InterPro" id="IPR011989">
    <property type="entry name" value="ARM-like"/>
</dbReference>
<dbReference type="Proteomes" id="UP001190700">
    <property type="component" value="Unassembled WGS sequence"/>
</dbReference>
<sequence>MHRSKAAEGAVARRAARGSAVRRVQPGSAVCAGVQPGERSAGVQPGGAGHRSVRPEGLDAARERAQERSAGAQPGERSAERAARGAVRAFGQGRSAGVQPRVQCGACSPGSAVRACSPGERSAGAQPRSAVRRVQPEDAVRKRATRGAQCGRAAQGAQCGRAAGERSATCSPGSAVRSVQPEERSADVQPGGAQCGACSNARHLSARKWQLDDQDVKDVGALSVRMSLDGMTEICSSKVNSISERGDPVFDAEFCRDVCCHTKEILIELREGDRPVGHCKIPASQLLRRASIVPGASEAKQSEWILLSRENGASCGQLAVLLQFVPAQDAVKVAEGAAAPAEDEEMPCGAGDGAAMASLMVEEHFERAVAYVAQHPSMFTQQQRAQLALWQSVASRPLADAHVSSAHGTEVLAAKAAFFSSLAQLQPLWEELPSGRAATSVGVTHRLYAPSPHWLALLLYHGGAHALLKLLEPPKLSASASAPSPSSAASEKLHRSRSFGSVEEALAKEAMASVSGCLAHDVEILAAIKALARHPIGVESLLAVEGGLDMLCGLLTRGHEMSSMLILELLASLCEVRPQGTRAVLSTMTGKQHGDGWCKPAAQSPSSSGAAPDGAPHTPPFLRSALRLGHEDSPEGPGGTPSTGSPAAGMPCSEDELEDRSATVSLSALPHNIGMLLLSPHVPSIAHGGGYEGKSRAAAEARAHSMDPGQAPGSSASSAGELAGDHGRPGQAQGWWQWRSSSFSGVEGGHRESAAKAEGQPAGAPLPDSRRKFAARLVALLGAESTRVVVACVTLINTMLVDAPSLAEEEHCLKRLMLDQLLDAKLLDAWGDIELSGEVERSIAQQLRQLRQAMKLVLEQKPAASTGECSCTINAASGVSDTAGT</sequence>
<evidence type="ECO:0000313" key="3">
    <source>
        <dbReference type="Proteomes" id="UP001190700"/>
    </source>
</evidence>